<name>A0A3S0KP85_9BACI</name>
<reference evidence="6 7" key="1">
    <citation type="submission" date="2018-12" db="EMBL/GenBank/DDBJ databases">
        <title>Bacillus yapensis draft genome sequence.</title>
        <authorList>
            <person name="Yu L."/>
            <person name="Xu X."/>
            <person name="Tang X."/>
        </authorList>
    </citation>
    <scope>NUCLEOTIDE SEQUENCE [LARGE SCALE GENOMIC DNA]</scope>
    <source>
        <strain evidence="6 7">XXST-01</strain>
    </source>
</reference>
<sequence>MDEKFLYTTDVIVVGAGNAAMCAALSAREQGANVIVLEKSPKKERGGNSTFTAGAIRFAYSGVEDLLKVVPDLTEEEIESTDFGTYTEEQFYEDMCRVTQYRTDADLAEILTSESLDTMIWMRSKKIRFAPIYGRQAFKVDGKFKFWGGLTVEAIGGGPGLVDALHEAAEKEDIKVLYDAHATTLLSNDDGVYGVKLKLKGKTVNIKCNAVILASGGFQANTEMRTRYLGPGWELAKVRGTRFNTGDGIKMALDIGARSYGHWSGSHAVGWDFNAPEHGDLTVGDGFQKHSYPFGIMINATGKRFVDEGADFRNYTYAKYGRVILEQPGQFAWQIFDQKVTHLLRDEYRIKQVTKVKANTLEELAQKMEGVDPEGFLEYIKQYNEAVQTDIPFNPNIKDGRSTKGLDIPKTNWANTIDQGPFEAYQVTCGITFTFGGLKINNNCEVQDTAETSIPGLYAAGELVGGLFYFNYPGGTGLMAGSVFGKVAGNHAAKFSEKRNSTVFG</sequence>
<dbReference type="RefSeq" id="WP_126406864.1">
    <property type="nucleotide sequence ID" value="NZ_RXNT01000003.1"/>
</dbReference>
<dbReference type="Gene3D" id="3.90.700.10">
    <property type="entry name" value="Succinate dehydrogenase/fumarate reductase flavoprotein, catalytic domain"/>
    <property type="match status" value="1"/>
</dbReference>
<dbReference type="SUPFAM" id="SSF51905">
    <property type="entry name" value="FAD/NAD(P)-binding domain"/>
    <property type="match status" value="1"/>
</dbReference>
<dbReference type="SUPFAM" id="SSF56425">
    <property type="entry name" value="Succinate dehydrogenase/fumarate reductase flavoprotein, catalytic domain"/>
    <property type="match status" value="1"/>
</dbReference>
<keyword evidence="3" id="KW-0274">FAD</keyword>
<comment type="cofactor">
    <cofactor evidence="1">
        <name>FAD</name>
        <dbReference type="ChEBI" id="CHEBI:57692"/>
    </cofactor>
</comment>
<keyword evidence="4" id="KW-0560">Oxidoreductase</keyword>
<dbReference type="InterPro" id="IPR003953">
    <property type="entry name" value="FAD-dep_OxRdtase_2_FAD-bd"/>
</dbReference>
<organism evidence="6 7">
    <name type="scientific">Bacillus yapensis</name>
    <dbReference type="NCBI Taxonomy" id="2492960"/>
    <lineage>
        <taxon>Bacteria</taxon>
        <taxon>Bacillati</taxon>
        <taxon>Bacillota</taxon>
        <taxon>Bacilli</taxon>
        <taxon>Bacillales</taxon>
        <taxon>Bacillaceae</taxon>
        <taxon>Bacillus</taxon>
    </lineage>
</organism>
<comment type="caution">
    <text evidence="6">The sequence shown here is derived from an EMBL/GenBank/DDBJ whole genome shotgun (WGS) entry which is preliminary data.</text>
</comment>
<dbReference type="InterPro" id="IPR050315">
    <property type="entry name" value="FAD-oxidoreductase_2"/>
</dbReference>
<dbReference type="PANTHER" id="PTHR43400:SF7">
    <property type="entry name" value="FAD-DEPENDENT OXIDOREDUCTASE 2 FAD BINDING DOMAIN-CONTAINING PROTEIN"/>
    <property type="match status" value="1"/>
</dbReference>
<dbReference type="PANTHER" id="PTHR43400">
    <property type="entry name" value="FUMARATE REDUCTASE"/>
    <property type="match status" value="1"/>
</dbReference>
<evidence type="ECO:0000313" key="6">
    <source>
        <dbReference type="EMBL" id="RTR35181.1"/>
    </source>
</evidence>
<dbReference type="PRINTS" id="PR00368">
    <property type="entry name" value="FADPNR"/>
</dbReference>
<keyword evidence="7" id="KW-1185">Reference proteome</keyword>
<evidence type="ECO:0000313" key="7">
    <source>
        <dbReference type="Proteomes" id="UP000271374"/>
    </source>
</evidence>
<evidence type="ECO:0000256" key="2">
    <source>
        <dbReference type="ARBA" id="ARBA00022630"/>
    </source>
</evidence>
<evidence type="ECO:0000256" key="3">
    <source>
        <dbReference type="ARBA" id="ARBA00022827"/>
    </source>
</evidence>
<keyword evidence="2" id="KW-0285">Flavoprotein</keyword>
<protein>
    <submittedName>
        <fullName evidence="6">FAD-binding dehydrogenase</fullName>
    </submittedName>
</protein>
<dbReference type="Pfam" id="PF00890">
    <property type="entry name" value="FAD_binding_2"/>
    <property type="match status" value="1"/>
</dbReference>
<evidence type="ECO:0000256" key="1">
    <source>
        <dbReference type="ARBA" id="ARBA00001974"/>
    </source>
</evidence>
<dbReference type="AlphaFoldDB" id="A0A3S0KP85"/>
<dbReference type="Gene3D" id="3.50.50.60">
    <property type="entry name" value="FAD/NAD(P)-binding domain"/>
    <property type="match status" value="1"/>
</dbReference>
<dbReference type="OrthoDB" id="9806724at2"/>
<accession>A0A3S0KP85</accession>
<gene>
    <name evidence="6" type="ORF">EKG37_04660</name>
</gene>
<feature type="domain" description="FAD-dependent oxidoreductase 2 FAD-binding" evidence="5">
    <location>
        <begin position="10"/>
        <end position="475"/>
    </location>
</feature>
<dbReference type="InterPro" id="IPR036188">
    <property type="entry name" value="FAD/NAD-bd_sf"/>
</dbReference>
<evidence type="ECO:0000259" key="5">
    <source>
        <dbReference type="Pfam" id="PF00890"/>
    </source>
</evidence>
<dbReference type="NCBIfam" id="NF006130">
    <property type="entry name" value="PRK08274.1"/>
    <property type="match status" value="1"/>
</dbReference>
<evidence type="ECO:0000256" key="4">
    <source>
        <dbReference type="ARBA" id="ARBA00023002"/>
    </source>
</evidence>
<dbReference type="InterPro" id="IPR027477">
    <property type="entry name" value="Succ_DH/fumarate_Rdtase_cat_sf"/>
</dbReference>
<dbReference type="EMBL" id="RXNT01000003">
    <property type="protein sequence ID" value="RTR35181.1"/>
    <property type="molecule type" value="Genomic_DNA"/>
</dbReference>
<dbReference type="GO" id="GO:0033765">
    <property type="term" value="F:steroid dehydrogenase activity, acting on the CH-CH group of donors"/>
    <property type="evidence" value="ECO:0007669"/>
    <property type="project" value="UniProtKB-ARBA"/>
</dbReference>
<proteinExistence type="predicted"/>
<dbReference type="Proteomes" id="UP000271374">
    <property type="component" value="Unassembled WGS sequence"/>
</dbReference>